<comment type="caution">
    <text evidence="2">The sequence shown here is derived from an EMBL/GenBank/DDBJ whole genome shotgun (WGS) entry which is preliminary data.</text>
</comment>
<evidence type="ECO:0000313" key="2">
    <source>
        <dbReference type="EMBL" id="HHW35347.1"/>
    </source>
</evidence>
<dbReference type="EMBL" id="DULP01000234">
    <property type="protein sequence ID" value="HHW35347.1"/>
    <property type="molecule type" value="Genomic_DNA"/>
</dbReference>
<keyword evidence="1" id="KW-0732">Signal</keyword>
<protein>
    <submittedName>
        <fullName evidence="2">Uncharacterized protein</fullName>
    </submittedName>
</protein>
<reference evidence="2 3" key="1">
    <citation type="journal article" date="2020" name="Biotechnol. Biofuels">
        <title>New insights from the biogas microbiome by comprehensive genome-resolved metagenomics of nearly 1600 species originating from multiple anaerobic digesters.</title>
        <authorList>
            <person name="Campanaro S."/>
            <person name="Treu L."/>
            <person name="Rodriguez-R L.M."/>
            <person name="Kovalovszki A."/>
            <person name="Ziels R.M."/>
            <person name="Maus I."/>
            <person name="Zhu X."/>
            <person name="Kougias P.G."/>
            <person name="Basile A."/>
            <person name="Luo G."/>
            <person name="Schluter A."/>
            <person name="Konstantinidis K.T."/>
            <person name="Angelidaki I."/>
        </authorList>
    </citation>
    <scope>NUCLEOTIDE SEQUENCE [LARGE SCALE GENOMIC DNA]</scope>
    <source>
        <strain evidence="2">AS04akNAM_125</strain>
    </source>
</reference>
<organism evidence="2 3">
    <name type="scientific">Paracoccus solventivorans</name>
    <dbReference type="NCBI Taxonomy" id="53463"/>
    <lineage>
        <taxon>Bacteria</taxon>
        <taxon>Pseudomonadati</taxon>
        <taxon>Pseudomonadota</taxon>
        <taxon>Alphaproteobacteria</taxon>
        <taxon>Rhodobacterales</taxon>
        <taxon>Paracoccaceae</taxon>
        <taxon>Paracoccus</taxon>
    </lineage>
</organism>
<dbReference type="AlphaFoldDB" id="A0A832PPY8"/>
<feature type="chain" id="PRO_5032551994" evidence="1">
    <location>
        <begin position="35"/>
        <end position="1208"/>
    </location>
</feature>
<dbReference type="Proteomes" id="UP000580830">
    <property type="component" value="Unassembled WGS sequence"/>
</dbReference>
<proteinExistence type="predicted"/>
<accession>A0A832PPY8</accession>
<sequence length="1208" mass="131453">MLSHRLRIALATSTMLVAAPAALPVLLAAAPAAAQDTVACDEALVPQPQDCRRTNGGLTVTMPLGENTEMYEGPEGADFATTGFSISIDNEHLAGAPMPADPQRDVDLAAAAAGVDVRYDGLDTRRLLNISTADLRASYTAGSTVRFRASSNYPAWIARAEVVLRDPARPGDPVVARLPVQPNGQVDWTMPADGPADYTYALQVYDPRGRSDETRPLPLSRSAEAFPTHETAGEPLIAAGEAEDRTVRRGIPVHGGVVTASGDGFAPGSTVQVMGEPVPVDGSGSFVVSRILPAGDHAVAVSGVSGGRQRELVRDVSIPKGEWFHVGIADLTVGRRFRDDLESTAPDYERSYVDGRVAFYVKGSTASGYRVTSSLDTGEGPVDEIFSRLDEKDPRNVLRRLDPEDMYPTYGDDSSSFDDAPTSGRIYLKVEKDQNSFLWGDFKADSISGRLSPGSRALYGAKVDLATEALTGDGDPRARVVLYAAQPDTLPQRDILRGTGGSVYFLKRQDINGGSETVTVQVVDPDTGRVVRTRRLSAGVDYEIDYFQGVITLAEPLNSSASGSGIIGSGPLGSYDVNLVVQYEYTPTISDVDGNSLGGRAEFNVTEGLRLGVSAMKENTANADVAADQRMAAVDLRYEFGEQSHVLVEAAQSQGPGFGRSISTDGGLTITDGGVSGAGRRARAYSADTHLSLGDLGLATPGYLTVYGESKQAGFSTLTEDVTEDQWLWGLESEIELSAQSRVAMLYERFHRDGGDRKDSGELRYSRDLNPNWTLDLAVAHLDRVVLSRPEDTGTRTDLGARLTWTRDDDLKIYGFGQGTVSRSGQVSRNNRLGLGFETRLTEKLRFAAEYSDGSLGDGGAARVTYAPTADSEVYLGYTLDPTRSEDMRELIGRDDGVIVAGTRYRYSDRFSTFAENRWDLYGTRRSLAESYGVTYTPGERWTITGGMEIGTVRDSIGGDFERRAVSLGLGYSDNDLVRGRARLEYRTEEGEGLSRDRDTWALALGYEYKVNDDWRLLFNLDSLFSDSAEDSYRDGEYLEFGLGYAYRPVLNDRLNMLLKYSYLHDLPGEDQVTASGSDKGPMQKSHVFSVDANYDLTPKLTIGGKYGYRRSKVADRGTEDFVTSSADLAILRLDWHVVHMWDILAEGRILRTRELKINETGALLGVYRHLGNHAKIGVGYEWGKVSDDLTDLDYLGDGLFLNLVAKF</sequence>
<name>A0A832PPY8_9RHOB</name>
<evidence type="ECO:0000313" key="3">
    <source>
        <dbReference type="Proteomes" id="UP000580830"/>
    </source>
</evidence>
<evidence type="ECO:0000256" key="1">
    <source>
        <dbReference type="SAM" id="SignalP"/>
    </source>
</evidence>
<dbReference type="SUPFAM" id="SSF56935">
    <property type="entry name" value="Porins"/>
    <property type="match status" value="1"/>
</dbReference>
<gene>
    <name evidence="2" type="ORF">GXX24_14600</name>
</gene>
<feature type="signal peptide" evidence="1">
    <location>
        <begin position="1"/>
        <end position="34"/>
    </location>
</feature>